<comment type="caution">
    <text evidence="1">The sequence shown here is derived from an EMBL/GenBank/DDBJ whole genome shotgun (WGS) entry which is preliminary data.</text>
</comment>
<sequence>MYYQQGLWSGKHSFILNQEVSGSIPLGYGVTFVRERFTPQGGTSRHEFGFSRTPIWVPDTGWKTKKKGEYGFSRAPMWVLDTGWKTKKKVYKIYW</sequence>
<accession>A0A9J6AY62</accession>
<organism evidence="1 2">
    <name type="scientific">Solanum commersonii</name>
    <name type="common">Commerson's wild potato</name>
    <name type="synonym">Commerson's nightshade</name>
    <dbReference type="NCBI Taxonomy" id="4109"/>
    <lineage>
        <taxon>Eukaryota</taxon>
        <taxon>Viridiplantae</taxon>
        <taxon>Streptophyta</taxon>
        <taxon>Embryophyta</taxon>
        <taxon>Tracheophyta</taxon>
        <taxon>Spermatophyta</taxon>
        <taxon>Magnoliopsida</taxon>
        <taxon>eudicotyledons</taxon>
        <taxon>Gunneridae</taxon>
        <taxon>Pentapetalae</taxon>
        <taxon>asterids</taxon>
        <taxon>lamiids</taxon>
        <taxon>Solanales</taxon>
        <taxon>Solanaceae</taxon>
        <taxon>Solanoideae</taxon>
        <taxon>Solaneae</taxon>
        <taxon>Solanum</taxon>
    </lineage>
</organism>
<dbReference type="Proteomes" id="UP000824120">
    <property type="component" value="Chromosome 1"/>
</dbReference>
<dbReference type="EMBL" id="JACXVP010000001">
    <property type="protein sequence ID" value="KAG5629454.1"/>
    <property type="molecule type" value="Genomic_DNA"/>
</dbReference>
<keyword evidence="2" id="KW-1185">Reference proteome</keyword>
<evidence type="ECO:0000313" key="1">
    <source>
        <dbReference type="EMBL" id="KAG5629454.1"/>
    </source>
</evidence>
<name>A0A9J6AY62_SOLCO</name>
<proteinExistence type="predicted"/>
<evidence type="ECO:0000313" key="2">
    <source>
        <dbReference type="Proteomes" id="UP000824120"/>
    </source>
</evidence>
<dbReference type="AlphaFoldDB" id="A0A9J6AY62"/>
<protein>
    <submittedName>
        <fullName evidence="1">Uncharacterized protein</fullName>
    </submittedName>
</protein>
<reference evidence="1 2" key="1">
    <citation type="submission" date="2020-09" db="EMBL/GenBank/DDBJ databases">
        <title>De no assembly of potato wild relative species, Solanum commersonii.</title>
        <authorList>
            <person name="Cho K."/>
        </authorList>
    </citation>
    <scope>NUCLEOTIDE SEQUENCE [LARGE SCALE GENOMIC DNA]</scope>
    <source>
        <strain evidence="1">LZ3.2</strain>
        <tissue evidence="1">Leaf</tissue>
    </source>
</reference>
<gene>
    <name evidence="1" type="ORF">H5410_001171</name>
</gene>